<dbReference type="EMBL" id="KI275879">
    <property type="protein sequence ID" value="ESA22095.1"/>
    <property type="molecule type" value="Genomic_DNA"/>
</dbReference>
<protein>
    <submittedName>
        <fullName evidence="1">Uncharacterized protein</fullName>
    </submittedName>
</protein>
<dbReference type="AlphaFoldDB" id="U9UNZ4"/>
<accession>U9UNZ4</accession>
<organism evidence="1">
    <name type="scientific">Rhizophagus irregularis (strain DAOM 181602 / DAOM 197198 / MUCL 43194)</name>
    <name type="common">Arbuscular mycorrhizal fungus</name>
    <name type="synonym">Glomus intraradices</name>
    <dbReference type="NCBI Taxonomy" id="747089"/>
    <lineage>
        <taxon>Eukaryota</taxon>
        <taxon>Fungi</taxon>
        <taxon>Fungi incertae sedis</taxon>
        <taxon>Mucoromycota</taxon>
        <taxon>Glomeromycotina</taxon>
        <taxon>Glomeromycetes</taxon>
        <taxon>Glomerales</taxon>
        <taxon>Glomeraceae</taxon>
        <taxon>Rhizophagus</taxon>
    </lineage>
</organism>
<name>U9UNZ4_RHIID</name>
<gene>
    <name evidence="1" type="ORF">GLOINDRAFT_116492</name>
</gene>
<dbReference type="HOGENOM" id="CLU_1661710_0_0_1"/>
<reference evidence="1" key="1">
    <citation type="submission" date="2013-07" db="EMBL/GenBank/DDBJ databases">
        <title>The genome of an arbuscular mycorrhizal fungus provides insights into the evolution of the oldest plant symbiosis.</title>
        <authorList>
            <consortium name="DOE Joint Genome Institute"/>
            <person name="Tisserant E."/>
            <person name="Malbreil M."/>
            <person name="Kuo A."/>
            <person name="Kohler A."/>
            <person name="Symeonidi A."/>
            <person name="Balestrini R."/>
            <person name="Charron P."/>
            <person name="Duensing N."/>
            <person name="Frei-dit-Frey N."/>
            <person name="Gianinazzi-Pearson V."/>
            <person name="Gilbert B."/>
            <person name="Handa Y."/>
            <person name="Hijri M."/>
            <person name="Kaul R."/>
            <person name="Kawaguchi M."/>
            <person name="Krajinski F."/>
            <person name="Lammers P."/>
            <person name="Lapierre D."/>
            <person name="Masclaux F.G."/>
            <person name="Murat C."/>
            <person name="Morin E."/>
            <person name="Ndikumana S."/>
            <person name="Pagni M."/>
            <person name="Petitpierre D."/>
            <person name="Requena N."/>
            <person name="Rosikiewicz P."/>
            <person name="Riley R."/>
            <person name="Saito K."/>
            <person name="San Clemente H."/>
            <person name="Shapiro H."/>
            <person name="van Tuinen D."/>
            <person name="Becard G."/>
            <person name="Bonfante P."/>
            <person name="Paszkowski U."/>
            <person name="Shachar-Hill Y."/>
            <person name="Young J.P."/>
            <person name="Sanders I.R."/>
            <person name="Henrissat B."/>
            <person name="Rensing S.A."/>
            <person name="Grigoriev I.V."/>
            <person name="Corradi N."/>
            <person name="Roux C."/>
            <person name="Martin F."/>
        </authorList>
    </citation>
    <scope>NUCLEOTIDE SEQUENCE</scope>
    <source>
        <strain evidence="1">DAOM 197198</strain>
    </source>
</reference>
<evidence type="ECO:0000313" key="1">
    <source>
        <dbReference type="EMBL" id="ESA22095.1"/>
    </source>
</evidence>
<proteinExistence type="predicted"/>
<sequence>MSANAKATKRKKRLSAVEKAILRYGASQIIDLSAQMRKWFSIEDRDFIMKDYEALLQVSEMPDEECSFVKIVEDMVLKGQIDEAYKLCTEKHLSSEKSSYIYKITKIYADFIYKSKDQADILDYNAKNTHTEIDVILKTCAYIVEGLNKNYQIYSKWLV</sequence>
<dbReference type="VEuPathDB" id="FungiDB:RhiirFUN_020832"/>